<keyword evidence="1" id="KW-0472">Membrane</keyword>
<reference evidence="3" key="1">
    <citation type="submission" date="2015-01" db="EMBL/GenBank/DDBJ databases">
        <title>Flavisolibacter sp./LCS9/ whole genome sequencing.</title>
        <authorList>
            <person name="Kim M.K."/>
            <person name="Srinivasan S."/>
            <person name="Lee J.-J."/>
        </authorList>
    </citation>
    <scope>NUCLEOTIDE SEQUENCE [LARGE SCALE GENOMIC DNA]</scope>
    <source>
        <strain evidence="3">LCS9</strain>
    </source>
</reference>
<organism evidence="2 3">
    <name type="scientific">Flavisolibacter tropicus</name>
    <dbReference type="NCBI Taxonomy" id="1492898"/>
    <lineage>
        <taxon>Bacteria</taxon>
        <taxon>Pseudomonadati</taxon>
        <taxon>Bacteroidota</taxon>
        <taxon>Chitinophagia</taxon>
        <taxon>Chitinophagales</taxon>
        <taxon>Chitinophagaceae</taxon>
        <taxon>Flavisolibacter</taxon>
    </lineage>
</organism>
<dbReference type="EMBL" id="CP011390">
    <property type="protein sequence ID" value="ANE51503.1"/>
    <property type="molecule type" value="Genomic_DNA"/>
</dbReference>
<dbReference type="AlphaFoldDB" id="A0A172TXK4"/>
<gene>
    <name evidence="2" type="ORF">SY85_14310</name>
</gene>
<dbReference type="KEGG" id="fla:SY85_14310"/>
<accession>A0A172TXK4</accession>
<keyword evidence="3" id="KW-1185">Reference proteome</keyword>
<evidence type="ECO:0000256" key="1">
    <source>
        <dbReference type="SAM" id="Phobius"/>
    </source>
</evidence>
<protein>
    <submittedName>
        <fullName evidence="2">Uncharacterized protein</fullName>
    </submittedName>
</protein>
<evidence type="ECO:0000313" key="2">
    <source>
        <dbReference type="EMBL" id="ANE51503.1"/>
    </source>
</evidence>
<sequence length="61" mass="6911">MNNEQGTRNDEGGIGIRDWGGFVILGTPVFIDSSFFTFFYLPPFMDQYASWNAPVESQDAR</sequence>
<keyword evidence="1" id="KW-0812">Transmembrane</keyword>
<name>A0A172TXK4_9BACT</name>
<reference evidence="2 3" key="2">
    <citation type="journal article" date="2016" name="Int. J. Syst. Evol. Microbiol.">
        <title>Flavisolibacter tropicus sp. nov., isolated from tropical soil.</title>
        <authorList>
            <person name="Lee J.J."/>
            <person name="Kang M.S."/>
            <person name="Kim G.S."/>
            <person name="Lee C.S."/>
            <person name="Lim S."/>
            <person name="Lee J."/>
            <person name="Roh S.H."/>
            <person name="Kang H."/>
            <person name="Ha J.M."/>
            <person name="Bae S."/>
            <person name="Jung H.Y."/>
            <person name="Kim M.K."/>
        </authorList>
    </citation>
    <scope>NUCLEOTIDE SEQUENCE [LARGE SCALE GENOMIC DNA]</scope>
    <source>
        <strain evidence="2 3">LCS9</strain>
    </source>
</reference>
<proteinExistence type="predicted"/>
<keyword evidence="1" id="KW-1133">Transmembrane helix</keyword>
<dbReference type="Proteomes" id="UP000077177">
    <property type="component" value="Chromosome"/>
</dbReference>
<feature type="transmembrane region" description="Helical" evidence="1">
    <location>
        <begin position="20"/>
        <end position="41"/>
    </location>
</feature>
<evidence type="ECO:0000313" key="3">
    <source>
        <dbReference type="Proteomes" id="UP000077177"/>
    </source>
</evidence>